<keyword evidence="8" id="KW-0498">Mitosis</keyword>
<evidence type="ECO:0000256" key="7">
    <source>
        <dbReference type="ARBA" id="ARBA00022701"/>
    </source>
</evidence>
<evidence type="ECO:0000256" key="2">
    <source>
        <dbReference type="ARBA" id="ARBA00004629"/>
    </source>
</evidence>
<keyword evidence="10" id="KW-0206">Cytoskeleton</keyword>
<feature type="compositionally biased region" description="Low complexity" evidence="14">
    <location>
        <begin position="525"/>
        <end position="543"/>
    </location>
</feature>
<keyword evidence="11" id="KW-0131">Cell cycle</keyword>
<evidence type="ECO:0000256" key="10">
    <source>
        <dbReference type="ARBA" id="ARBA00023212"/>
    </source>
</evidence>
<dbReference type="EMBL" id="CP126212">
    <property type="protein sequence ID" value="WIA14545.1"/>
    <property type="molecule type" value="Genomic_DNA"/>
</dbReference>
<feature type="compositionally biased region" description="Polar residues" evidence="14">
    <location>
        <begin position="169"/>
        <end position="183"/>
    </location>
</feature>
<gene>
    <name evidence="15" type="ORF">OEZ85_003062</name>
</gene>
<keyword evidence="4" id="KW-0158">Chromosome</keyword>
<feature type="compositionally biased region" description="Low complexity" evidence="14">
    <location>
        <begin position="222"/>
        <end position="238"/>
    </location>
</feature>
<proteinExistence type="inferred from homology"/>
<comment type="similarity">
    <text evidence="3">Belongs to the SKA3 family.</text>
</comment>
<reference evidence="15 16" key="1">
    <citation type="submission" date="2023-05" db="EMBL/GenBank/DDBJ databases">
        <title>A 100% complete, gapless, phased diploid assembly of the Scenedesmus obliquus UTEX 3031 genome.</title>
        <authorList>
            <person name="Biondi T.C."/>
            <person name="Hanschen E.R."/>
            <person name="Kwon T."/>
            <person name="Eng W."/>
            <person name="Kruse C.P.S."/>
            <person name="Koehler S.I."/>
            <person name="Kunde Y."/>
            <person name="Gleasner C.D."/>
            <person name="You Mak K.T."/>
            <person name="Polle J."/>
            <person name="Hovde B.T."/>
            <person name="Starkenburg S.R."/>
        </authorList>
    </citation>
    <scope>NUCLEOTIDE SEQUENCE [LARGE SCALE GENOMIC DNA]</scope>
    <source>
        <strain evidence="15 16">DOE0152z</strain>
    </source>
</reference>
<feature type="coiled-coil region" evidence="13">
    <location>
        <begin position="44"/>
        <end position="71"/>
    </location>
</feature>
<evidence type="ECO:0000313" key="15">
    <source>
        <dbReference type="EMBL" id="WIA14545.1"/>
    </source>
</evidence>
<evidence type="ECO:0000256" key="13">
    <source>
        <dbReference type="SAM" id="Coils"/>
    </source>
</evidence>
<keyword evidence="6" id="KW-0132">Cell division</keyword>
<evidence type="ECO:0000256" key="9">
    <source>
        <dbReference type="ARBA" id="ARBA00022838"/>
    </source>
</evidence>
<evidence type="ECO:0000256" key="5">
    <source>
        <dbReference type="ARBA" id="ARBA00022490"/>
    </source>
</evidence>
<evidence type="ECO:0000256" key="11">
    <source>
        <dbReference type="ARBA" id="ARBA00023306"/>
    </source>
</evidence>
<keyword evidence="7" id="KW-0493">Microtubule</keyword>
<evidence type="ECO:0000256" key="6">
    <source>
        <dbReference type="ARBA" id="ARBA00022618"/>
    </source>
</evidence>
<evidence type="ECO:0000256" key="12">
    <source>
        <dbReference type="ARBA" id="ARBA00023328"/>
    </source>
</evidence>
<evidence type="ECO:0008006" key="17">
    <source>
        <dbReference type="Google" id="ProtNLM"/>
    </source>
</evidence>
<feature type="compositionally biased region" description="Gly residues" evidence="14">
    <location>
        <begin position="208"/>
        <end position="221"/>
    </location>
</feature>
<accession>A0ABY8TZM6</accession>
<keyword evidence="12" id="KW-0137">Centromere</keyword>
<name>A0ABY8TZM6_TETOB</name>
<evidence type="ECO:0000256" key="3">
    <source>
        <dbReference type="ARBA" id="ARBA00007716"/>
    </source>
</evidence>
<evidence type="ECO:0000256" key="8">
    <source>
        <dbReference type="ARBA" id="ARBA00022776"/>
    </source>
</evidence>
<dbReference type="Proteomes" id="UP001244341">
    <property type="component" value="Chromosome 5b"/>
</dbReference>
<dbReference type="Gene3D" id="6.10.250.1400">
    <property type="match status" value="1"/>
</dbReference>
<sequence length="792" mass="81750">MSSKSLLDHTLSTFAGELLSFVQRASDSISALKRAVEQRPSAGVQDFKECLDDLEEQVSDFTEEIQQLVTCTSDTTSLEELIGHCTAVYHANRTAALQLEQHLSQYGYQQPAGAVLEPENPDDFIQQDDQLQQGMYGAAADALEPPKTVLGRLSCKAAAGHLSALGSMQQQRQAYSTPTSPVSKPSLASLKPGLPTSRLGSSSQPGSPTGGYRGPGAGGLWGPAAAAAAPGLGDTGPARAGPPGTQLKPPPQDCSSLGTTSSTPPGLLMSPGVAALANKYATSSVGGSSVGCLSTGMGGSQPSTGPVLKQLPAGRDLSLTYGLDDSQSPDLPIFGRAAAAHPSHQQQQQQQGLTAAACDATADADQMTPDAAASSQQSGQLTAAAAAAKAGAAGDDEDTTGQLYSSLIHSNMGGMSSRDVDMQEDQAEEPVTPRAGASCPGTPKAPGTAGRLPAQWHSKKMQELDSLQADLTITLSQMKRTPSRSRLASRAASPEDSDEDEEQPQQQQRQQATQQQQQLPGRTPGRAAGASSSSAEDAGDQAGQTADQVQHGDIAAAAAASMQPPPSAGGTNLQRLRQRLQEQQQLRQQQQQQEAAAPALLAATTHQPSRSSRNSAAPANAAAKASAAVSSAAAAAAAATADLESLMESLSRKGLLTVELLNGALEELAELAAGRAGKRALVSCEGFTAADLELLGHSSSKSKTLVSCLHKLGRASLQRSAAGSNVYKLVGAPISSSSSVAAHSASSLQEAQQRRHAAIRAKDAPLGSRFLLKLTTIYRKLQGSFDHHTRQE</sequence>
<keyword evidence="13" id="KW-0175">Coiled coil</keyword>
<feature type="region of interest" description="Disordered" evidence="14">
    <location>
        <begin position="409"/>
        <end position="452"/>
    </location>
</feature>
<evidence type="ECO:0000256" key="14">
    <source>
        <dbReference type="SAM" id="MobiDB-lite"/>
    </source>
</evidence>
<evidence type="ECO:0000256" key="1">
    <source>
        <dbReference type="ARBA" id="ARBA00004186"/>
    </source>
</evidence>
<keyword evidence="16" id="KW-1185">Reference proteome</keyword>
<feature type="compositionally biased region" description="Low complexity" evidence="14">
    <location>
        <begin position="504"/>
        <end position="518"/>
    </location>
</feature>
<comment type="subcellular location">
    <subcellularLocation>
        <location evidence="2">Chromosome</location>
        <location evidence="2">Centromere</location>
        <location evidence="2">Kinetochore</location>
    </subcellularLocation>
    <subcellularLocation>
        <location evidence="1">Cytoplasm</location>
        <location evidence="1">Cytoskeleton</location>
        <location evidence="1">Spindle</location>
    </subcellularLocation>
</comment>
<feature type="region of interest" description="Disordered" evidence="14">
    <location>
        <begin position="169"/>
        <end position="266"/>
    </location>
</feature>
<evidence type="ECO:0000313" key="16">
    <source>
        <dbReference type="Proteomes" id="UP001244341"/>
    </source>
</evidence>
<protein>
    <recommendedName>
        <fullName evidence="17">Spindle and kinetochore-associated protein 3</fullName>
    </recommendedName>
</protein>
<feature type="region of interest" description="Disordered" evidence="14">
    <location>
        <begin position="581"/>
        <end position="618"/>
    </location>
</feature>
<feature type="region of interest" description="Disordered" evidence="14">
    <location>
        <begin position="475"/>
        <end position="549"/>
    </location>
</feature>
<feature type="compositionally biased region" description="Low complexity" evidence="14">
    <location>
        <begin position="255"/>
        <end position="266"/>
    </location>
</feature>
<dbReference type="PANTHER" id="PTHR48118:SF1">
    <property type="entry name" value="SPINDLE AND KINETOCHORE-ASSOCIATED PROTEIN 3"/>
    <property type="match status" value="1"/>
</dbReference>
<dbReference type="InterPro" id="IPR033341">
    <property type="entry name" value="SKA3"/>
</dbReference>
<dbReference type="PANTHER" id="PTHR48118">
    <property type="entry name" value="SPINDLE AND KINETOCHORE-ASSOCIATED PROTEIN 3"/>
    <property type="match status" value="1"/>
</dbReference>
<keyword evidence="5" id="KW-0963">Cytoplasm</keyword>
<evidence type="ECO:0000256" key="4">
    <source>
        <dbReference type="ARBA" id="ARBA00022454"/>
    </source>
</evidence>
<keyword evidence="9" id="KW-0995">Kinetochore</keyword>
<feature type="compositionally biased region" description="Low complexity" evidence="14">
    <location>
        <begin position="484"/>
        <end position="494"/>
    </location>
</feature>
<organism evidence="15 16">
    <name type="scientific">Tetradesmus obliquus</name>
    <name type="common">Green alga</name>
    <name type="synonym">Acutodesmus obliquus</name>
    <dbReference type="NCBI Taxonomy" id="3088"/>
    <lineage>
        <taxon>Eukaryota</taxon>
        <taxon>Viridiplantae</taxon>
        <taxon>Chlorophyta</taxon>
        <taxon>core chlorophytes</taxon>
        <taxon>Chlorophyceae</taxon>
        <taxon>CS clade</taxon>
        <taxon>Sphaeropleales</taxon>
        <taxon>Scenedesmaceae</taxon>
        <taxon>Tetradesmus</taxon>
    </lineage>
</organism>